<dbReference type="InterPro" id="IPR003656">
    <property type="entry name" value="Znf_BED"/>
</dbReference>
<keyword evidence="3" id="KW-0862">Zinc</keyword>
<keyword evidence="1" id="KW-0479">Metal-binding</keyword>
<dbReference type="Proteomes" id="UP001153076">
    <property type="component" value="Unassembled WGS sequence"/>
</dbReference>
<organism evidence="5 6">
    <name type="scientific">Carnegiea gigantea</name>
    <dbReference type="NCBI Taxonomy" id="171969"/>
    <lineage>
        <taxon>Eukaryota</taxon>
        <taxon>Viridiplantae</taxon>
        <taxon>Streptophyta</taxon>
        <taxon>Embryophyta</taxon>
        <taxon>Tracheophyta</taxon>
        <taxon>Spermatophyta</taxon>
        <taxon>Magnoliopsida</taxon>
        <taxon>eudicotyledons</taxon>
        <taxon>Gunneridae</taxon>
        <taxon>Pentapetalae</taxon>
        <taxon>Caryophyllales</taxon>
        <taxon>Cactineae</taxon>
        <taxon>Cactaceae</taxon>
        <taxon>Cactoideae</taxon>
        <taxon>Echinocereeae</taxon>
        <taxon>Carnegiea</taxon>
    </lineage>
</organism>
<dbReference type="Pfam" id="PF02892">
    <property type="entry name" value="zf-BED"/>
    <property type="match status" value="1"/>
</dbReference>
<dbReference type="GO" id="GO:0003677">
    <property type="term" value="F:DNA binding"/>
    <property type="evidence" value="ECO:0007669"/>
    <property type="project" value="InterPro"/>
</dbReference>
<dbReference type="EMBL" id="JAKOGI010000367">
    <property type="protein sequence ID" value="KAJ8436079.1"/>
    <property type="molecule type" value="Genomic_DNA"/>
</dbReference>
<keyword evidence="6" id="KW-1185">Reference proteome</keyword>
<protein>
    <recommendedName>
        <fullName evidence="4">BED-type domain-containing protein</fullName>
    </recommendedName>
</protein>
<evidence type="ECO:0000313" key="5">
    <source>
        <dbReference type="EMBL" id="KAJ8436079.1"/>
    </source>
</evidence>
<proteinExistence type="predicted"/>
<name>A0A9Q1QC02_9CARY</name>
<comment type="caution">
    <text evidence="5">The sequence shown here is derived from an EMBL/GenBank/DDBJ whole genome shotgun (WGS) entry which is preliminary data.</text>
</comment>
<evidence type="ECO:0000256" key="1">
    <source>
        <dbReference type="ARBA" id="ARBA00022723"/>
    </source>
</evidence>
<gene>
    <name evidence="5" type="ORF">Cgig2_000981</name>
</gene>
<feature type="domain" description="BED-type" evidence="4">
    <location>
        <begin position="54"/>
        <end position="84"/>
    </location>
</feature>
<dbReference type="AlphaFoldDB" id="A0A9Q1QC02"/>
<evidence type="ECO:0000259" key="4">
    <source>
        <dbReference type="Pfam" id="PF02892"/>
    </source>
</evidence>
<sequence>MDIERQGNEIHANENLNPISTITTLDAFVEDYEKRRSMWLEFLVIKGKNFSDGKKRAQCLHCKKATFIAIAQYETSNMKKHLEKCKAYQAAKAFEEREGEKRTFDWVSLMDFMQDVRASVSSFRGPDCQGNVCTLSSGPQFSFFMALLLSGRIAL</sequence>
<evidence type="ECO:0000256" key="2">
    <source>
        <dbReference type="ARBA" id="ARBA00022771"/>
    </source>
</evidence>
<reference evidence="5" key="1">
    <citation type="submission" date="2022-04" db="EMBL/GenBank/DDBJ databases">
        <title>Carnegiea gigantea Genome sequencing and assembly v2.</title>
        <authorList>
            <person name="Copetti D."/>
            <person name="Sanderson M.J."/>
            <person name="Burquez A."/>
            <person name="Wojciechowski M.F."/>
        </authorList>
    </citation>
    <scope>NUCLEOTIDE SEQUENCE</scope>
    <source>
        <strain evidence="5">SGP5-SGP5p</strain>
        <tissue evidence="5">Aerial part</tissue>
    </source>
</reference>
<dbReference type="OrthoDB" id="1826162at2759"/>
<evidence type="ECO:0000256" key="3">
    <source>
        <dbReference type="ARBA" id="ARBA00022833"/>
    </source>
</evidence>
<evidence type="ECO:0000313" key="6">
    <source>
        <dbReference type="Proteomes" id="UP001153076"/>
    </source>
</evidence>
<accession>A0A9Q1QC02</accession>
<keyword evidence="2" id="KW-0863">Zinc-finger</keyword>
<dbReference type="GO" id="GO:0008270">
    <property type="term" value="F:zinc ion binding"/>
    <property type="evidence" value="ECO:0007669"/>
    <property type="project" value="UniProtKB-KW"/>
</dbReference>